<reference evidence="1 2" key="1">
    <citation type="submission" date="2019-04" db="EMBL/GenBank/DDBJ databases">
        <title>Novel bacteriophages capable of disrupting biofilms from clinical strains of Aeromonas hydrophila with intrinsic antibiotic resistance.</title>
        <authorList>
            <person name="Kabwe M."/>
            <person name="Brown T.L."/>
            <person name="Speirs L."/>
            <person name="Ku H."/>
            <person name="Leach M."/>
            <person name="Chan H.T."/>
            <person name="Petrovski S."/>
            <person name="Lock P."/>
            <person name="Tucci J."/>
        </authorList>
    </citation>
    <scope>NUCLEOTIDE SEQUENCE [LARGE SCALE GENOMIC DNA]</scope>
</reference>
<organism evidence="1 2">
    <name type="scientific">Aeromonas phage LAh10</name>
    <dbReference type="NCBI Taxonomy" id="2591025"/>
    <lineage>
        <taxon>Viruses</taxon>
        <taxon>Duplodnaviria</taxon>
        <taxon>Heunggongvirae</taxon>
        <taxon>Uroviricota</taxon>
        <taxon>Caudoviricetes</taxon>
        <taxon>Chimalliviridae</taxon>
        <taxon>Ludhianavirus</taxon>
        <taxon>Ludhianavirus LAh10</taxon>
    </lineage>
</organism>
<accession>A0A514A1R6</accession>
<name>A0A514A1R6_9CAUD</name>
<evidence type="ECO:0000313" key="1">
    <source>
        <dbReference type="EMBL" id="QDH47224.1"/>
    </source>
</evidence>
<dbReference type="EMBL" id="MK838116">
    <property type="protein sequence ID" value="QDH47224.1"/>
    <property type="molecule type" value="Genomic_DNA"/>
</dbReference>
<keyword evidence="2" id="KW-1185">Reference proteome</keyword>
<sequence>MQIMLNHFDYDTLIPVIQSVAGDDVPLTLETITQVLVQMSERVCDATLTRCDLTEAELEFTDAMCLPLVKNEMLTAVRIFPERHQVVRYGNNLITFPTIIAEVYNDTRPDLRWGYC</sequence>
<evidence type="ECO:0000313" key="2">
    <source>
        <dbReference type="Proteomes" id="UP000318420"/>
    </source>
</evidence>
<gene>
    <name evidence="1" type="ORF">LAh10_207</name>
</gene>
<proteinExistence type="predicted"/>
<dbReference type="Proteomes" id="UP000318420">
    <property type="component" value="Segment"/>
</dbReference>
<protein>
    <submittedName>
        <fullName evidence="1">Uncharacterized protein</fullName>
    </submittedName>
</protein>